<dbReference type="InterPro" id="IPR013154">
    <property type="entry name" value="ADH-like_N"/>
</dbReference>
<comment type="cofactor">
    <cofactor evidence="1 5">
        <name>Zn(2+)</name>
        <dbReference type="ChEBI" id="CHEBI:29105"/>
    </cofactor>
</comment>
<name>A0A0A1SUL4_9HYPO</name>
<dbReference type="SUPFAM" id="SSF50129">
    <property type="entry name" value="GroES-like"/>
    <property type="match status" value="1"/>
</dbReference>
<organism evidence="7 8">
    <name type="scientific">[Torrubiella] hemipterigena</name>
    <dbReference type="NCBI Taxonomy" id="1531966"/>
    <lineage>
        <taxon>Eukaryota</taxon>
        <taxon>Fungi</taxon>
        <taxon>Dikarya</taxon>
        <taxon>Ascomycota</taxon>
        <taxon>Pezizomycotina</taxon>
        <taxon>Sordariomycetes</taxon>
        <taxon>Hypocreomycetidae</taxon>
        <taxon>Hypocreales</taxon>
        <taxon>Clavicipitaceae</taxon>
        <taxon>Clavicipitaceae incertae sedis</taxon>
        <taxon>'Torrubiella' clade</taxon>
    </lineage>
</organism>
<dbReference type="InterPro" id="IPR002328">
    <property type="entry name" value="ADH_Zn_CS"/>
</dbReference>
<keyword evidence="8" id="KW-1185">Reference proteome</keyword>
<feature type="domain" description="Enoyl reductase (ER)" evidence="6">
    <location>
        <begin position="11"/>
        <end position="330"/>
    </location>
</feature>
<gene>
    <name evidence="7" type="ORF">VHEMI04150</name>
</gene>
<dbReference type="InterPro" id="IPR047109">
    <property type="entry name" value="CAD-like"/>
</dbReference>
<keyword evidence="2 5" id="KW-0479">Metal-binding</keyword>
<dbReference type="STRING" id="1531966.A0A0A1SUL4"/>
<dbReference type="Gene3D" id="3.90.180.10">
    <property type="entry name" value="Medium-chain alcohol dehydrogenases, catalytic domain"/>
    <property type="match status" value="1"/>
</dbReference>
<dbReference type="EMBL" id="CDHN01000002">
    <property type="protein sequence ID" value="CEJ86594.1"/>
    <property type="molecule type" value="Genomic_DNA"/>
</dbReference>
<protein>
    <recommendedName>
        <fullName evidence="6">Enoyl reductase (ER) domain-containing protein</fullName>
    </recommendedName>
</protein>
<dbReference type="SMART" id="SM00829">
    <property type="entry name" value="PKS_ER"/>
    <property type="match status" value="1"/>
</dbReference>
<dbReference type="CDD" id="cd05283">
    <property type="entry name" value="CAD1"/>
    <property type="match status" value="1"/>
</dbReference>
<reference evidence="7 8" key="1">
    <citation type="journal article" date="2015" name="Genome Announc.">
        <title>Draft Genome Sequence and Gene Annotation of the Entomopathogenic Fungus Verticillium hemipterigenum.</title>
        <authorList>
            <person name="Horn F."/>
            <person name="Habel A."/>
            <person name="Scharf D.H."/>
            <person name="Dworschak J."/>
            <person name="Brakhage A.A."/>
            <person name="Guthke R."/>
            <person name="Hertweck C."/>
            <person name="Linde J."/>
        </authorList>
    </citation>
    <scope>NUCLEOTIDE SEQUENCE [LARGE SCALE GENOMIC DNA]</scope>
</reference>
<evidence type="ECO:0000313" key="7">
    <source>
        <dbReference type="EMBL" id="CEJ86594.1"/>
    </source>
</evidence>
<dbReference type="FunFam" id="3.40.50.720:FF:000022">
    <property type="entry name" value="Cinnamyl alcohol dehydrogenase"/>
    <property type="match status" value="1"/>
</dbReference>
<dbReference type="Proteomes" id="UP000039046">
    <property type="component" value="Unassembled WGS sequence"/>
</dbReference>
<dbReference type="GO" id="GO:0008270">
    <property type="term" value="F:zinc ion binding"/>
    <property type="evidence" value="ECO:0007669"/>
    <property type="project" value="InterPro"/>
</dbReference>
<evidence type="ECO:0000256" key="4">
    <source>
        <dbReference type="ARBA" id="ARBA00023002"/>
    </source>
</evidence>
<dbReference type="InterPro" id="IPR011032">
    <property type="entry name" value="GroES-like_sf"/>
</dbReference>
<sequence length="334" mass="35726">MSQVQFKVYRGTKGDTPIQSTVTRTLRPNDVHLEITHSGVCGTDLHYRHADMTLGHEGIGIVRNVGTAVSDFKAGDVVGFGYIRQVCGKCEPCLTGRDQYCANGVAYGMADFDTGSFAQGAVVDARCVFAIPDSIGPALAAPLMCGGGTVWTVLSQYGIKSTDRVGVVGIGGLGHLAIKMAAAMGCEVVVLSSSESKRDEATKFGAKEFHVFRDGEKPKDDIAPIDHLLLCGSAKIDYSSVLPLMASNGAIYPLSVDFNPSELVMFQLALKGLRIQGSIVVSSTEMRKMLKFCALHNITPQIEQFPLNEQGIVDAFQVLSDGKARYRAVLVAQS</sequence>
<dbReference type="SUPFAM" id="SSF51735">
    <property type="entry name" value="NAD(P)-binding Rossmann-fold domains"/>
    <property type="match status" value="1"/>
</dbReference>
<dbReference type="Gene3D" id="3.40.50.720">
    <property type="entry name" value="NAD(P)-binding Rossmann-like Domain"/>
    <property type="match status" value="1"/>
</dbReference>
<dbReference type="Pfam" id="PF08240">
    <property type="entry name" value="ADH_N"/>
    <property type="match status" value="1"/>
</dbReference>
<dbReference type="PROSITE" id="PS00059">
    <property type="entry name" value="ADH_ZINC"/>
    <property type="match status" value="1"/>
</dbReference>
<evidence type="ECO:0000256" key="2">
    <source>
        <dbReference type="ARBA" id="ARBA00022723"/>
    </source>
</evidence>
<dbReference type="HOGENOM" id="CLU_026673_20_2_1"/>
<keyword evidence="4" id="KW-0560">Oxidoreductase</keyword>
<dbReference type="OrthoDB" id="1879366at2759"/>
<dbReference type="InterPro" id="IPR036291">
    <property type="entry name" value="NAD(P)-bd_dom_sf"/>
</dbReference>
<evidence type="ECO:0000259" key="6">
    <source>
        <dbReference type="SMART" id="SM00829"/>
    </source>
</evidence>
<dbReference type="InterPro" id="IPR013149">
    <property type="entry name" value="ADH-like_C"/>
</dbReference>
<accession>A0A0A1SUL4</accession>
<comment type="similarity">
    <text evidence="5">Belongs to the zinc-containing alcohol dehydrogenase family.</text>
</comment>
<evidence type="ECO:0000256" key="5">
    <source>
        <dbReference type="RuleBase" id="RU361277"/>
    </source>
</evidence>
<evidence type="ECO:0000256" key="3">
    <source>
        <dbReference type="ARBA" id="ARBA00022833"/>
    </source>
</evidence>
<evidence type="ECO:0000313" key="8">
    <source>
        <dbReference type="Proteomes" id="UP000039046"/>
    </source>
</evidence>
<dbReference type="PANTHER" id="PTHR42683">
    <property type="entry name" value="ALDEHYDE REDUCTASE"/>
    <property type="match status" value="1"/>
</dbReference>
<dbReference type="Pfam" id="PF00107">
    <property type="entry name" value="ADH_zinc_N"/>
    <property type="match status" value="1"/>
</dbReference>
<evidence type="ECO:0000256" key="1">
    <source>
        <dbReference type="ARBA" id="ARBA00001947"/>
    </source>
</evidence>
<keyword evidence="3 5" id="KW-0862">Zinc</keyword>
<dbReference type="InterPro" id="IPR020843">
    <property type="entry name" value="ER"/>
</dbReference>
<proteinExistence type="inferred from homology"/>
<dbReference type="GO" id="GO:0016616">
    <property type="term" value="F:oxidoreductase activity, acting on the CH-OH group of donors, NAD or NADP as acceptor"/>
    <property type="evidence" value="ECO:0007669"/>
    <property type="project" value="InterPro"/>
</dbReference>
<dbReference type="AlphaFoldDB" id="A0A0A1SUL4"/>